<evidence type="ECO:0000313" key="2">
    <source>
        <dbReference type="Proteomes" id="UP000236743"/>
    </source>
</evidence>
<accession>A0A1H6BUG7</accession>
<dbReference type="Gene3D" id="2.40.50.140">
    <property type="entry name" value="Nucleic acid-binding proteins"/>
    <property type="match status" value="1"/>
</dbReference>
<sequence>MAFARSDDFKSPDCRLSFANGLFKARAGSTEPGAKLKFGSTLIFPKSAMTAKTISYRGALVSLQDIVAAVIVEQWGDKGLEKAKAGLIKSPFLPGDGKEARNKKTGDLHGGMGPEVFFIRTQANADRPPVVSASHTAVIPATEKEVYSGCYGFGAINFFAWNHPQNGDGISCGIQSFYKKADGESLGGSGGDPEKWLETVEDTGAAPAATQGGAGASGLFG</sequence>
<dbReference type="OrthoDB" id="8449007at2"/>
<dbReference type="InterPro" id="IPR012340">
    <property type="entry name" value="NA-bd_OB-fold"/>
</dbReference>
<dbReference type="Pfam" id="PF10991">
    <property type="entry name" value="Enc34_ssDNA-bd"/>
    <property type="match status" value="1"/>
</dbReference>
<dbReference type="RefSeq" id="WP_103874054.1">
    <property type="nucleotide sequence ID" value="NZ_FNUY01000008.1"/>
</dbReference>
<dbReference type="Proteomes" id="UP000236743">
    <property type="component" value="Unassembled WGS sequence"/>
</dbReference>
<keyword evidence="2" id="KW-1185">Reference proteome</keyword>
<dbReference type="InterPro" id="IPR022595">
    <property type="entry name" value="Enc34_ssDNA-bd"/>
</dbReference>
<protein>
    <submittedName>
        <fullName evidence="1">Uncharacterized protein</fullName>
    </submittedName>
</protein>
<dbReference type="EMBL" id="FNUY01000008">
    <property type="protein sequence ID" value="SEG64344.1"/>
    <property type="molecule type" value="Genomic_DNA"/>
</dbReference>
<organism evidence="1 2">
    <name type="scientific">Bosea lathyri</name>
    <dbReference type="NCBI Taxonomy" id="1036778"/>
    <lineage>
        <taxon>Bacteria</taxon>
        <taxon>Pseudomonadati</taxon>
        <taxon>Pseudomonadota</taxon>
        <taxon>Alphaproteobacteria</taxon>
        <taxon>Hyphomicrobiales</taxon>
        <taxon>Boseaceae</taxon>
        <taxon>Bosea</taxon>
    </lineage>
</organism>
<evidence type="ECO:0000313" key="1">
    <source>
        <dbReference type="EMBL" id="SEG64344.1"/>
    </source>
</evidence>
<proteinExistence type="predicted"/>
<dbReference type="AlphaFoldDB" id="A0A1H6BUG7"/>
<name>A0A1H6BUG7_9HYPH</name>
<gene>
    <name evidence="1" type="ORF">SAMN04488115_10887</name>
</gene>
<reference evidence="1 2" key="1">
    <citation type="submission" date="2016-10" db="EMBL/GenBank/DDBJ databases">
        <authorList>
            <person name="de Groot N.N."/>
        </authorList>
    </citation>
    <scope>NUCLEOTIDE SEQUENCE [LARGE SCALE GENOMIC DNA]</scope>
    <source>
        <strain evidence="1 2">DSM 26656</strain>
    </source>
</reference>